<feature type="domain" description="TonB-dependent receptor-like beta-barrel" evidence="14">
    <location>
        <begin position="410"/>
        <end position="851"/>
    </location>
</feature>
<dbReference type="NCBIfam" id="TIGR04057">
    <property type="entry name" value="SusC_RagA_signa"/>
    <property type="match status" value="1"/>
</dbReference>
<feature type="domain" description="TonB-dependent receptor plug" evidence="15">
    <location>
        <begin position="120"/>
        <end position="239"/>
    </location>
</feature>
<evidence type="ECO:0000256" key="5">
    <source>
        <dbReference type="ARBA" id="ARBA00022692"/>
    </source>
</evidence>
<dbReference type="Gene3D" id="2.170.130.10">
    <property type="entry name" value="TonB-dependent receptor, plug domain"/>
    <property type="match status" value="1"/>
</dbReference>
<evidence type="ECO:0000256" key="12">
    <source>
        <dbReference type="RuleBase" id="RU003357"/>
    </source>
</evidence>
<evidence type="ECO:0000256" key="6">
    <source>
        <dbReference type="ARBA" id="ARBA00023004"/>
    </source>
</evidence>
<proteinExistence type="inferred from homology"/>
<evidence type="ECO:0000313" key="16">
    <source>
        <dbReference type="EMBL" id="MFC0318062.1"/>
    </source>
</evidence>
<dbReference type="Proteomes" id="UP001589774">
    <property type="component" value="Unassembled WGS sequence"/>
</dbReference>
<dbReference type="NCBIfam" id="TIGR04056">
    <property type="entry name" value="OMP_RagA_SusC"/>
    <property type="match status" value="1"/>
</dbReference>
<keyword evidence="17" id="KW-1185">Reference proteome</keyword>
<organism evidence="16 17">
    <name type="scientific">Olivibacter oleidegradans</name>
    <dbReference type="NCBI Taxonomy" id="760123"/>
    <lineage>
        <taxon>Bacteria</taxon>
        <taxon>Pseudomonadati</taxon>
        <taxon>Bacteroidota</taxon>
        <taxon>Sphingobacteriia</taxon>
        <taxon>Sphingobacteriales</taxon>
        <taxon>Sphingobacteriaceae</taxon>
        <taxon>Olivibacter</taxon>
    </lineage>
</organism>
<evidence type="ECO:0000259" key="14">
    <source>
        <dbReference type="Pfam" id="PF00593"/>
    </source>
</evidence>
<keyword evidence="8 12" id="KW-0798">TonB box</keyword>
<dbReference type="Pfam" id="PF07715">
    <property type="entry name" value="Plug"/>
    <property type="match status" value="1"/>
</dbReference>
<dbReference type="InterPro" id="IPR023996">
    <property type="entry name" value="TonB-dep_OMP_SusC/RagA"/>
</dbReference>
<dbReference type="InterPro" id="IPR037066">
    <property type="entry name" value="Plug_dom_sf"/>
</dbReference>
<keyword evidence="5 11" id="KW-0812">Transmembrane</keyword>
<dbReference type="InterPro" id="IPR039426">
    <property type="entry name" value="TonB-dep_rcpt-like"/>
</dbReference>
<evidence type="ECO:0000256" key="13">
    <source>
        <dbReference type="SAM" id="SignalP"/>
    </source>
</evidence>
<reference evidence="16 17" key="1">
    <citation type="submission" date="2024-09" db="EMBL/GenBank/DDBJ databases">
        <authorList>
            <person name="Sun Q."/>
            <person name="Mori K."/>
        </authorList>
    </citation>
    <scope>NUCLEOTIDE SEQUENCE [LARGE SCALE GENOMIC DNA]</scope>
    <source>
        <strain evidence="16 17">CCM 7765</strain>
    </source>
</reference>
<dbReference type="InterPro" id="IPR023997">
    <property type="entry name" value="TonB-dep_OMP_SusC/RagA_CS"/>
</dbReference>
<keyword evidence="9 11" id="KW-0472">Membrane</keyword>
<comment type="caution">
    <text evidence="16">The sequence shown here is derived from an EMBL/GenBank/DDBJ whole genome shotgun (WGS) entry which is preliminary data.</text>
</comment>
<dbReference type="InterPro" id="IPR008969">
    <property type="entry name" value="CarboxyPept-like_regulatory"/>
</dbReference>
<dbReference type="InterPro" id="IPR000531">
    <property type="entry name" value="Beta-barrel_TonB"/>
</dbReference>
<comment type="subcellular location">
    <subcellularLocation>
        <location evidence="1 11">Cell outer membrane</location>
        <topology evidence="1 11">Multi-pass membrane protein</topology>
    </subcellularLocation>
</comment>
<feature type="signal peptide" evidence="13">
    <location>
        <begin position="1"/>
        <end position="24"/>
    </location>
</feature>
<dbReference type="Gene3D" id="2.60.40.1120">
    <property type="entry name" value="Carboxypeptidase-like, regulatory domain"/>
    <property type="match status" value="1"/>
</dbReference>
<dbReference type="PROSITE" id="PS52016">
    <property type="entry name" value="TONB_DEPENDENT_REC_3"/>
    <property type="match status" value="1"/>
</dbReference>
<keyword evidence="7" id="KW-0406">Ion transport</keyword>
<dbReference type="InterPro" id="IPR036942">
    <property type="entry name" value="Beta-barrel_TonB_sf"/>
</dbReference>
<keyword evidence="6" id="KW-0408">Iron</keyword>
<dbReference type="RefSeq" id="WP_149105276.1">
    <property type="nucleotide sequence ID" value="NZ_JBHLWO010000001.1"/>
</dbReference>
<keyword evidence="3 11" id="KW-1134">Transmembrane beta strand</keyword>
<dbReference type="PANTHER" id="PTHR32552:SF81">
    <property type="entry name" value="TONB-DEPENDENT OUTER MEMBRANE RECEPTOR"/>
    <property type="match status" value="1"/>
</dbReference>
<name>A0ABV6HGN9_9SPHI</name>
<dbReference type="SUPFAM" id="SSF49464">
    <property type="entry name" value="Carboxypeptidase regulatory domain-like"/>
    <property type="match status" value="1"/>
</dbReference>
<evidence type="ECO:0000313" key="17">
    <source>
        <dbReference type="Proteomes" id="UP001589774"/>
    </source>
</evidence>
<gene>
    <name evidence="16" type="ORF">ACFFI0_07065</name>
</gene>
<protein>
    <submittedName>
        <fullName evidence="16">SusC/RagA family TonB-linked outer membrane protein</fullName>
    </submittedName>
</protein>
<comment type="similarity">
    <text evidence="11 12">Belongs to the TonB-dependent receptor family.</text>
</comment>
<accession>A0ABV6HGN9</accession>
<dbReference type="Pfam" id="PF13715">
    <property type="entry name" value="CarbopepD_reg_2"/>
    <property type="match status" value="1"/>
</dbReference>
<evidence type="ECO:0000256" key="8">
    <source>
        <dbReference type="ARBA" id="ARBA00023077"/>
    </source>
</evidence>
<evidence type="ECO:0000259" key="15">
    <source>
        <dbReference type="Pfam" id="PF07715"/>
    </source>
</evidence>
<evidence type="ECO:0000256" key="2">
    <source>
        <dbReference type="ARBA" id="ARBA00022448"/>
    </source>
</evidence>
<keyword evidence="2 11" id="KW-0813">Transport</keyword>
<dbReference type="InterPro" id="IPR012910">
    <property type="entry name" value="Plug_dom"/>
</dbReference>
<evidence type="ECO:0000256" key="3">
    <source>
        <dbReference type="ARBA" id="ARBA00022452"/>
    </source>
</evidence>
<evidence type="ECO:0000256" key="1">
    <source>
        <dbReference type="ARBA" id="ARBA00004571"/>
    </source>
</evidence>
<dbReference type="SUPFAM" id="SSF56935">
    <property type="entry name" value="Porins"/>
    <property type="match status" value="1"/>
</dbReference>
<evidence type="ECO:0000256" key="4">
    <source>
        <dbReference type="ARBA" id="ARBA00022496"/>
    </source>
</evidence>
<dbReference type="EMBL" id="JBHLWO010000001">
    <property type="protein sequence ID" value="MFC0318062.1"/>
    <property type="molecule type" value="Genomic_DNA"/>
</dbReference>
<dbReference type="Pfam" id="PF00593">
    <property type="entry name" value="TonB_dep_Rec_b-barrel"/>
    <property type="match status" value="1"/>
</dbReference>
<evidence type="ECO:0000256" key="11">
    <source>
        <dbReference type="PROSITE-ProRule" id="PRU01360"/>
    </source>
</evidence>
<dbReference type="Gene3D" id="2.40.170.20">
    <property type="entry name" value="TonB-dependent receptor, beta-barrel domain"/>
    <property type="match status" value="1"/>
</dbReference>
<evidence type="ECO:0000256" key="7">
    <source>
        <dbReference type="ARBA" id="ARBA00023065"/>
    </source>
</evidence>
<evidence type="ECO:0000256" key="10">
    <source>
        <dbReference type="ARBA" id="ARBA00023237"/>
    </source>
</evidence>
<evidence type="ECO:0000256" key="9">
    <source>
        <dbReference type="ARBA" id="ARBA00023136"/>
    </source>
</evidence>
<dbReference type="PANTHER" id="PTHR32552">
    <property type="entry name" value="FERRICHROME IRON RECEPTOR-RELATED"/>
    <property type="match status" value="1"/>
</dbReference>
<sequence>MFQYYKMLLGAVFFFLLSTAQLYAQQTIKGTVKDESGPLPGVTVMVKGQQQSVQTSPNGVYEIKAKKGEILVFTYIGYTRKEVAVGDNPIMNVTLAPETNALNEVVVSALGIKRESKALGYSTTRVEGDKFTQSRDVNLGNALTGKVAGVSVSNNATGASGSSRVVIRGNASMTGNNQPLYVIDGVPFDNTNQGSAGQYGGLDLGDGLSNINPDDIADIQVLKGAAASALYGYRGGNGAILITTKSGKAGEVLSVELNNNFTLNNIIDFRDFQNEYGQGTQGVKPTSATSALNSAVSSWGPRFDGSEAVNLLGNTYTYSPGPDNWKNFYRNGINNQTSVAIAGSSEKVRYRVGLSNLYNNPNIPNSNMKQQGINTNTSYKITDKLELTITANYIFEQVKNRALLANNSTNINASTLYLGNGYDIRWLNPYRNADGNELLPGTNLYFNNPYFLAYEHQNNTDRNRLTGAATLKYDILDWLSIQGQVSRDGYVFQFRKVTPTGTAYANGGELTEYERNFRELNANFLITANKKIGENFSINASLGGNHQDNINRAYGLLGGAAGPFIVPYVYNINNINAPNTKYVPEYERFRVNSFYGTADFGYKDFLFLNFTGRNDWFSTLNPSNNNYFYPSVSTSFVFSEAFDLPEAISFAKFRASYAESSNGTTPYQNLLNFSLRTYDKDGVPLGYVKNENVPNTNLRPVQIREYEAGLNMQFFNNRLSFDAAVYQKDTKDDIAIISTSTASGFNAAIQNIGEVRNRGIEGLISGTPVQNDNFTWNTSLNLAFNDSEIKYLGEGVNALTIQGSEAAYGSGVVVSNVVGMRYGQIMGFAYRRDDQGNIIYGSDGNPLRTDGVVPLGSGVYKTTGGFSNQFKYKNFSLSALFDFKFGAKLYSATNLLLYNAGLHKETLNGREGGVIGAGVTEDGSPNTVAVPAQNYYQNLAINNNIAEEFVYDASFIKLRELSLGYTLPSSFLQKMPFKAATISLVTRNLATLLKHTPNIDPESAYNNSNAQGLEATSNPPVRSFGFNLNVKF</sequence>
<keyword evidence="13" id="KW-0732">Signal</keyword>
<feature type="chain" id="PRO_5045101168" evidence="13">
    <location>
        <begin position="25"/>
        <end position="1032"/>
    </location>
</feature>
<keyword evidence="10 11" id="KW-0998">Cell outer membrane</keyword>
<keyword evidence="4" id="KW-0410">Iron transport</keyword>